<gene>
    <name evidence="15" type="ORF">HJG59_002448</name>
</gene>
<evidence type="ECO:0000256" key="1">
    <source>
        <dbReference type="ARBA" id="ARBA00004251"/>
    </source>
</evidence>
<evidence type="ECO:0000313" key="15">
    <source>
        <dbReference type="EMBL" id="KAF6415254.1"/>
    </source>
</evidence>
<accession>A0A7J8CWC1</accession>
<dbReference type="CDD" id="cd05716">
    <property type="entry name" value="IgV_pIgR_like"/>
    <property type="match status" value="1"/>
</dbReference>
<dbReference type="SUPFAM" id="SSF48726">
    <property type="entry name" value="Immunoglobulin"/>
    <property type="match status" value="1"/>
</dbReference>
<evidence type="ECO:0000256" key="8">
    <source>
        <dbReference type="ARBA" id="ARBA00023157"/>
    </source>
</evidence>
<dbReference type="GO" id="GO:0005886">
    <property type="term" value="C:plasma membrane"/>
    <property type="evidence" value="ECO:0007669"/>
    <property type="project" value="UniProtKB-SubCell"/>
</dbReference>
<feature type="domain" description="Immunoglobulin V-set" evidence="14">
    <location>
        <begin position="21"/>
        <end position="113"/>
    </location>
</feature>
<feature type="signal peptide" evidence="13">
    <location>
        <begin position="1"/>
        <end position="16"/>
    </location>
</feature>
<evidence type="ECO:0000256" key="4">
    <source>
        <dbReference type="ARBA" id="ARBA00022729"/>
    </source>
</evidence>
<dbReference type="InterPro" id="IPR036179">
    <property type="entry name" value="Ig-like_dom_sf"/>
</dbReference>
<evidence type="ECO:0000256" key="9">
    <source>
        <dbReference type="ARBA" id="ARBA00023170"/>
    </source>
</evidence>
<keyword evidence="3 12" id="KW-0812">Transmembrane</keyword>
<evidence type="ECO:0000256" key="10">
    <source>
        <dbReference type="ARBA" id="ARBA00023319"/>
    </source>
</evidence>
<sequence>MWLLPPLLLLVVPVSSAPITGPEEAKGLEQGWLEVQCRYAPGWETYKKWWCRGADLSSCKILVKTNGSEQEAKGNRVSIRDDQSNRTFTVTMKALRRADTDLYWCGIERIGSDRGSRVNVIIGPVPVTMGNPAGSPTATSPLSEGRSLLSSVHFLLLVFLKVPLLLGLLSAVVWVNRPLRSSGRRPSQPHDSP</sequence>
<evidence type="ECO:0000313" key="16">
    <source>
        <dbReference type="Proteomes" id="UP000550707"/>
    </source>
</evidence>
<dbReference type="PANTHER" id="PTHR11860">
    <property type="entry name" value="POLYMERIC-IMMUNOGLOBULIN RECEPTOR"/>
    <property type="match status" value="1"/>
</dbReference>
<dbReference type="InterPro" id="IPR013106">
    <property type="entry name" value="Ig_V-set"/>
</dbReference>
<keyword evidence="4 13" id="KW-0732">Signal</keyword>
<feature type="chain" id="PRO_5029704801" description="Immunoglobulin V-set domain-containing protein" evidence="13">
    <location>
        <begin position="17"/>
        <end position="193"/>
    </location>
</feature>
<proteinExistence type="inferred from homology"/>
<evidence type="ECO:0000256" key="6">
    <source>
        <dbReference type="ARBA" id="ARBA00022989"/>
    </source>
</evidence>
<keyword evidence="7 12" id="KW-0472">Membrane</keyword>
<dbReference type="GO" id="GO:0004888">
    <property type="term" value="F:transmembrane signaling receptor activity"/>
    <property type="evidence" value="ECO:0007669"/>
    <property type="project" value="TreeGrafter"/>
</dbReference>
<dbReference type="FunFam" id="2.60.40.10:FF:000370">
    <property type="entry name" value="CMRF35-like molecule 1"/>
    <property type="match status" value="1"/>
</dbReference>
<dbReference type="InterPro" id="IPR013783">
    <property type="entry name" value="Ig-like_fold"/>
</dbReference>
<evidence type="ECO:0000256" key="3">
    <source>
        <dbReference type="ARBA" id="ARBA00022692"/>
    </source>
</evidence>
<keyword evidence="6 12" id="KW-1133">Transmembrane helix</keyword>
<reference evidence="15 16" key="1">
    <citation type="journal article" date="2020" name="Nature">
        <title>Six reference-quality genomes reveal evolution of bat adaptations.</title>
        <authorList>
            <person name="Jebb D."/>
            <person name="Huang Z."/>
            <person name="Pippel M."/>
            <person name="Hughes G.M."/>
            <person name="Lavrichenko K."/>
            <person name="Devanna P."/>
            <person name="Winkler S."/>
            <person name="Jermiin L.S."/>
            <person name="Skirmuntt E.C."/>
            <person name="Katzourakis A."/>
            <person name="Burkitt-Gray L."/>
            <person name="Ray D.A."/>
            <person name="Sullivan K.A.M."/>
            <person name="Roscito J.G."/>
            <person name="Kirilenko B.M."/>
            <person name="Davalos L.M."/>
            <person name="Corthals A.P."/>
            <person name="Power M.L."/>
            <person name="Jones G."/>
            <person name="Ransome R.D."/>
            <person name="Dechmann D.K.N."/>
            <person name="Locatelli A.G."/>
            <person name="Puechmaille S.J."/>
            <person name="Fedrigo O."/>
            <person name="Jarvis E.D."/>
            <person name="Hiller M."/>
            <person name="Vernes S.C."/>
            <person name="Myers E.W."/>
            <person name="Teeling E.C."/>
        </authorList>
    </citation>
    <scope>NUCLEOTIDE SEQUENCE [LARGE SCALE GENOMIC DNA]</scope>
    <source>
        <strain evidence="15">MMolMol1</strain>
        <tissue evidence="15">Muscle</tissue>
    </source>
</reference>
<dbReference type="PANTHER" id="PTHR11860:SF101">
    <property type="entry name" value="CMRF35-LIKE MOLECULE 1"/>
    <property type="match status" value="1"/>
</dbReference>
<feature type="transmembrane region" description="Helical" evidence="12">
    <location>
        <begin position="152"/>
        <end position="175"/>
    </location>
</feature>
<dbReference type="AlphaFoldDB" id="A0A7J8CWC1"/>
<keyword evidence="16" id="KW-1185">Reference proteome</keyword>
<dbReference type="Gene3D" id="2.60.40.10">
    <property type="entry name" value="Immunoglobulins"/>
    <property type="match status" value="1"/>
</dbReference>
<evidence type="ECO:0000256" key="7">
    <source>
        <dbReference type="ARBA" id="ARBA00023136"/>
    </source>
</evidence>
<keyword evidence="10" id="KW-0393">Immunoglobulin domain</keyword>
<keyword evidence="5" id="KW-0391">Immunity</keyword>
<name>A0A7J8CWC1_MOLMO</name>
<evidence type="ECO:0000256" key="5">
    <source>
        <dbReference type="ARBA" id="ARBA00022859"/>
    </source>
</evidence>
<comment type="similarity">
    <text evidence="11">Belongs to the CD300 family.</text>
</comment>
<keyword evidence="9" id="KW-0675">Receptor</keyword>
<evidence type="ECO:0000256" key="11">
    <source>
        <dbReference type="ARBA" id="ARBA00043958"/>
    </source>
</evidence>
<protein>
    <recommendedName>
        <fullName evidence="14">Immunoglobulin V-set domain-containing protein</fullName>
    </recommendedName>
</protein>
<evidence type="ECO:0000256" key="12">
    <source>
        <dbReference type="SAM" id="Phobius"/>
    </source>
</evidence>
<dbReference type="GO" id="GO:0002376">
    <property type="term" value="P:immune system process"/>
    <property type="evidence" value="ECO:0007669"/>
    <property type="project" value="UniProtKB-KW"/>
</dbReference>
<dbReference type="EMBL" id="JACASF010000019">
    <property type="protein sequence ID" value="KAF6415254.1"/>
    <property type="molecule type" value="Genomic_DNA"/>
</dbReference>
<comment type="caution">
    <text evidence="15">The sequence shown here is derived from an EMBL/GenBank/DDBJ whole genome shotgun (WGS) entry which is preliminary data.</text>
</comment>
<keyword evidence="8" id="KW-1015">Disulfide bond</keyword>
<dbReference type="Proteomes" id="UP000550707">
    <property type="component" value="Unassembled WGS sequence"/>
</dbReference>
<dbReference type="InterPro" id="IPR050671">
    <property type="entry name" value="CD300_family_receptors"/>
</dbReference>
<keyword evidence="2" id="KW-1003">Cell membrane</keyword>
<comment type="subcellular location">
    <subcellularLocation>
        <location evidence="1">Cell membrane</location>
        <topology evidence="1">Single-pass type I membrane protein</topology>
    </subcellularLocation>
</comment>
<evidence type="ECO:0000259" key="14">
    <source>
        <dbReference type="Pfam" id="PF07686"/>
    </source>
</evidence>
<dbReference type="Pfam" id="PF07686">
    <property type="entry name" value="V-set"/>
    <property type="match status" value="1"/>
</dbReference>
<organism evidence="15 16">
    <name type="scientific">Molossus molossus</name>
    <name type="common">Pallas' mastiff bat</name>
    <name type="synonym">Vespertilio molossus</name>
    <dbReference type="NCBI Taxonomy" id="27622"/>
    <lineage>
        <taxon>Eukaryota</taxon>
        <taxon>Metazoa</taxon>
        <taxon>Chordata</taxon>
        <taxon>Craniata</taxon>
        <taxon>Vertebrata</taxon>
        <taxon>Euteleostomi</taxon>
        <taxon>Mammalia</taxon>
        <taxon>Eutheria</taxon>
        <taxon>Laurasiatheria</taxon>
        <taxon>Chiroptera</taxon>
        <taxon>Yangochiroptera</taxon>
        <taxon>Molossidae</taxon>
        <taxon>Molossus</taxon>
    </lineage>
</organism>
<evidence type="ECO:0000256" key="13">
    <source>
        <dbReference type="SAM" id="SignalP"/>
    </source>
</evidence>
<evidence type="ECO:0000256" key="2">
    <source>
        <dbReference type="ARBA" id="ARBA00022475"/>
    </source>
</evidence>